<protein>
    <submittedName>
        <fullName evidence="1">Uncharacterized protein</fullName>
    </submittedName>
</protein>
<evidence type="ECO:0000313" key="2">
    <source>
        <dbReference type="Proteomes" id="UP000008281"/>
    </source>
</evidence>
<dbReference type="EMBL" id="DS271851">
    <property type="protein sequence ID" value="EFP05272.1"/>
    <property type="molecule type" value="Genomic_DNA"/>
</dbReference>
<dbReference type="InParanoid" id="E3NWV0"/>
<evidence type="ECO:0000313" key="1">
    <source>
        <dbReference type="EMBL" id="EFP05272.1"/>
    </source>
</evidence>
<dbReference type="HOGENOM" id="CLU_2690200_0_0_1"/>
<dbReference type="Proteomes" id="UP000008281">
    <property type="component" value="Unassembled WGS sequence"/>
</dbReference>
<dbReference type="AlphaFoldDB" id="E3NWV0"/>
<gene>
    <name evidence="1" type="ORF">CRE_10799</name>
</gene>
<accession>E3NWV0</accession>
<proteinExistence type="predicted"/>
<sequence>MKTILKSHAHFFSMDLFHTSGNLDEDPRISLRDRTIRRDAEKYANMLHPTVVGIQMVPRERRRLFLPAQELNKL</sequence>
<reference evidence="1" key="1">
    <citation type="submission" date="2007-07" db="EMBL/GenBank/DDBJ databases">
        <title>PCAP assembly of the Caenorhabditis remanei genome.</title>
        <authorList>
            <consortium name="The Caenorhabditis remanei Sequencing Consortium"/>
            <person name="Wilson R.K."/>
        </authorList>
    </citation>
    <scope>NUCLEOTIDE SEQUENCE [LARGE SCALE GENOMIC DNA]</scope>
    <source>
        <strain evidence="1">PB4641</strain>
    </source>
</reference>
<name>E3NWV0_CAERE</name>
<keyword evidence="2" id="KW-1185">Reference proteome</keyword>
<organism evidence="2">
    <name type="scientific">Caenorhabditis remanei</name>
    <name type="common">Caenorhabditis vulgaris</name>
    <dbReference type="NCBI Taxonomy" id="31234"/>
    <lineage>
        <taxon>Eukaryota</taxon>
        <taxon>Metazoa</taxon>
        <taxon>Ecdysozoa</taxon>
        <taxon>Nematoda</taxon>
        <taxon>Chromadorea</taxon>
        <taxon>Rhabditida</taxon>
        <taxon>Rhabditina</taxon>
        <taxon>Rhabditomorpha</taxon>
        <taxon>Rhabditoidea</taxon>
        <taxon>Rhabditidae</taxon>
        <taxon>Peloderinae</taxon>
        <taxon>Caenorhabditis</taxon>
    </lineage>
</organism>